<dbReference type="InterPro" id="IPR023772">
    <property type="entry name" value="DNA-bd_HTH_TetR-type_CS"/>
</dbReference>
<evidence type="ECO:0000256" key="2">
    <source>
        <dbReference type="ARBA" id="ARBA00023125"/>
    </source>
</evidence>
<dbReference type="InterPro" id="IPR004111">
    <property type="entry name" value="Repressor_TetR_C"/>
</dbReference>
<accession>A0A239CPR9</accession>
<dbReference type="PROSITE" id="PS01081">
    <property type="entry name" value="HTH_TETR_1"/>
    <property type="match status" value="1"/>
</dbReference>
<dbReference type="GO" id="GO:0003700">
    <property type="term" value="F:DNA-binding transcription factor activity"/>
    <property type="evidence" value="ECO:0007669"/>
    <property type="project" value="TreeGrafter"/>
</dbReference>
<evidence type="ECO:0000313" key="6">
    <source>
        <dbReference type="EMBL" id="SNS21768.1"/>
    </source>
</evidence>
<evidence type="ECO:0000256" key="4">
    <source>
        <dbReference type="PROSITE-ProRule" id="PRU00335"/>
    </source>
</evidence>
<gene>
    <name evidence="6" type="ORF">SAMN06264365_11211</name>
</gene>
<dbReference type="InterPro" id="IPR050109">
    <property type="entry name" value="HTH-type_TetR-like_transc_reg"/>
</dbReference>
<feature type="domain" description="HTH tetR-type" evidence="5">
    <location>
        <begin position="32"/>
        <end position="92"/>
    </location>
</feature>
<protein>
    <submittedName>
        <fullName evidence="6">Transcriptional regulator, TetR family</fullName>
    </submittedName>
</protein>
<dbReference type="GO" id="GO:0045892">
    <property type="term" value="P:negative regulation of DNA-templated transcription"/>
    <property type="evidence" value="ECO:0007669"/>
    <property type="project" value="InterPro"/>
</dbReference>
<dbReference type="OrthoDB" id="329481at2"/>
<keyword evidence="7" id="KW-1185">Reference proteome</keyword>
<dbReference type="PANTHER" id="PTHR30055:SF151">
    <property type="entry name" value="TRANSCRIPTIONAL REGULATORY PROTEIN"/>
    <property type="match status" value="1"/>
</dbReference>
<dbReference type="Pfam" id="PF00440">
    <property type="entry name" value="TetR_N"/>
    <property type="match status" value="1"/>
</dbReference>
<dbReference type="SUPFAM" id="SSF48498">
    <property type="entry name" value="Tetracyclin repressor-like, C-terminal domain"/>
    <property type="match status" value="1"/>
</dbReference>
<dbReference type="Proteomes" id="UP000198415">
    <property type="component" value="Unassembled WGS sequence"/>
</dbReference>
<proteinExistence type="predicted"/>
<keyword evidence="1" id="KW-0805">Transcription regulation</keyword>
<dbReference type="Gene3D" id="1.10.357.10">
    <property type="entry name" value="Tetracycline Repressor, domain 2"/>
    <property type="match status" value="1"/>
</dbReference>
<dbReference type="Pfam" id="PF02909">
    <property type="entry name" value="TetR_C_1"/>
    <property type="match status" value="1"/>
</dbReference>
<dbReference type="EMBL" id="FZNR01000012">
    <property type="protein sequence ID" value="SNS21768.1"/>
    <property type="molecule type" value="Genomic_DNA"/>
</dbReference>
<evidence type="ECO:0000256" key="3">
    <source>
        <dbReference type="ARBA" id="ARBA00023163"/>
    </source>
</evidence>
<dbReference type="GO" id="GO:0000976">
    <property type="term" value="F:transcription cis-regulatory region binding"/>
    <property type="evidence" value="ECO:0007669"/>
    <property type="project" value="TreeGrafter"/>
</dbReference>
<keyword evidence="3" id="KW-0804">Transcription</keyword>
<dbReference type="InterPro" id="IPR001647">
    <property type="entry name" value="HTH_TetR"/>
</dbReference>
<organism evidence="6 7">
    <name type="scientific">Actinoplanes regularis</name>
    <dbReference type="NCBI Taxonomy" id="52697"/>
    <lineage>
        <taxon>Bacteria</taxon>
        <taxon>Bacillati</taxon>
        <taxon>Actinomycetota</taxon>
        <taxon>Actinomycetes</taxon>
        <taxon>Micromonosporales</taxon>
        <taxon>Micromonosporaceae</taxon>
        <taxon>Actinoplanes</taxon>
    </lineage>
</organism>
<keyword evidence="2 4" id="KW-0238">DNA-binding</keyword>
<evidence type="ECO:0000259" key="5">
    <source>
        <dbReference type="PROSITE" id="PS50977"/>
    </source>
</evidence>
<evidence type="ECO:0000256" key="1">
    <source>
        <dbReference type="ARBA" id="ARBA00023015"/>
    </source>
</evidence>
<evidence type="ECO:0000313" key="7">
    <source>
        <dbReference type="Proteomes" id="UP000198415"/>
    </source>
</evidence>
<name>A0A239CPR9_9ACTN</name>
<dbReference type="SUPFAM" id="SSF46689">
    <property type="entry name" value="Homeodomain-like"/>
    <property type="match status" value="1"/>
</dbReference>
<dbReference type="RefSeq" id="WP_089296115.1">
    <property type="nucleotide sequence ID" value="NZ_BOMU01000065.1"/>
</dbReference>
<reference evidence="6 7" key="1">
    <citation type="submission" date="2017-06" db="EMBL/GenBank/DDBJ databases">
        <authorList>
            <person name="Kim H.J."/>
            <person name="Triplett B.A."/>
        </authorList>
    </citation>
    <scope>NUCLEOTIDE SEQUENCE [LARGE SCALE GENOMIC DNA]</scope>
    <source>
        <strain evidence="6 7">DSM 43151</strain>
    </source>
</reference>
<dbReference type="AlphaFoldDB" id="A0A239CPR9"/>
<dbReference type="PROSITE" id="PS50977">
    <property type="entry name" value="HTH_TETR_2"/>
    <property type="match status" value="1"/>
</dbReference>
<dbReference type="InterPro" id="IPR036271">
    <property type="entry name" value="Tet_transcr_reg_TetR-rel_C_sf"/>
</dbReference>
<dbReference type="InterPro" id="IPR009057">
    <property type="entry name" value="Homeodomain-like_sf"/>
</dbReference>
<feature type="DNA-binding region" description="H-T-H motif" evidence="4">
    <location>
        <begin position="55"/>
        <end position="74"/>
    </location>
</feature>
<dbReference type="PANTHER" id="PTHR30055">
    <property type="entry name" value="HTH-TYPE TRANSCRIPTIONAL REGULATOR RUTR"/>
    <property type="match status" value="1"/>
</dbReference>
<sequence length="249" mass="27033">MDRKASSRPTPDERWAAQVAALESGVAKRREPLSAARIVDAALQLVQAEGFDALTMRRLATALHATPGALYAHVQDKQELDHLMLGAVCARVRIPIPDPENWKTQAIDVCGQLRDQYLRYPGIWRATLATAPSTPDTLRIMEGLLAVLASGGIALRYSAWAIDAALQYIGAYSVTAPRRAHSDAGTAAADIHDKITAQLSMLPPEQFPIVATHAAEITSGDGHERFDFTLNLLFGNLPQGHEHDNEVDS</sequence>